<keyword evidence="1" id="KW-0677">Repeat</keyword>
<keyword evidence="3" id="KW-0472">Membrane</keyword>
<feature type="compositionally biased region" description="Pro residues" evidence="2">
    <location>
        <begin position="126"/>
        <end position="151"/>
    </location>
</feature>
<protein>
    <submittedName>
        <fullName evidence="7">Col_cuticle_N domain-containing protein</fullName>
    </submittedName>
</protein>
<feature type="transmembrane region" description="Helical" evidence="3">
    <location>
        <begin position="12"/>
        <end position="34"/>
    </location>
</feature>
<feature type="region of interest" description="Disordered" evidence="2">
    <location>
        <begin position="86"/>
        <end position="167"/>
    </location>
</feature>
<dbReference type="STRING" id="51028.A0A0N4VIJ1"/>
<evidence type="ECO:0000256" key="3">
    <source>
        <dbReference type="SAM" id="Phobius"/>
    </source>
</evidence>
<evidence type="ECO:0000259" key="4">
    <source>
        <dbReference type="SMART" id="SM01088"/>
    </source>
</evidence>
<gene>
    <name evidence="5" type="ORF">EVEC_LOCUS9987</name>
</gene>
<dbReference type="Proteomes" id="UP000274131">
    <property type="component" value="Unassembled WGS sequence"/>
</dbReference>
<keyword evidence="3" id="KW-1133">Transmembrane helix</keyword>
<name>A0A0N4VIJ1_ENTVE</name>
<reference evidence="7" key="1">
    <citation type="submission" date="2017-02" db="UniProtKB">
        <authorList>
            <consortium name="WormBaseParasite"/>
        </authorList>
    </citation>
    <scope>IDENTIFICATION</scope>
</reference>
<feature type="domain" description="Nematode cuticle collagen N-terminal" evidence="4">
    <location>
        <begin position="11"/>
        <end position="63"/>
    </location>
</feature>
<dbReference type="AlphaFoldDB" id="A0A0N4VIJ1"/>
<dbReference type="PANTHER" id="PTHR24637:SF262">
    <property type="entry name" value="CUTICLE COLLAGEN 34-RELATED"/>
    <property type="match status" value="1"/>
</dbReference>
<proteinExistence type="predicted"/>
<dbReference type="PANTHER" id="PTHR24637">
    <property type="entry name" value="COLLAGEN"/>
    <property type="match status" value="1"/>
</dbReference>
<dbReference type="GO" id="GO:0042302">
    <property type="term" value="F:structural constituent of cuticle"/>
    <property type="evidence" value="ECO:0007669"/>
    <property type="project" value="InterPro"/>
</dbReference>
<reference evidence="5 6" key="2">
    <citation type="submission" date="2018-10" db="EMBL/GenBank/DDBJ databases">
        <authorList>
            <consortium name="Pathogen Informatics"/>
        </authorList>
    </citation>
    <scope>NUCLEOTIDE SEQUENCE [LARGE SCALE GENOMIC DNA]</scope>
</reference>
<evidence type="ECO:0000313" key="7">
    <source>
        <dbReference type="WBParaSite" id="EVEC_0001064401-mRNA-1"/>
    </source>
</evidence>
<dbReference type="SMART" id="SM01088">
    <property type="entry name" value="Col_cuticle_N"/>
    <property type="match status" value="1"/>
</dbReference>
<organism evidence="7">
    <name type="scientific">Enterobius vermicularis</name>
    <name type="common">Human pinworm</name>
    <dbReference type="NCBI Taxonomy" id="51028"/>
    <lineage>
        <taxon>Eukaryota</taxon>
        <taxon>Metazoa</taxon>
        <taxon>Ecdysozoa</taxon>
        <taxon>Nematoda</taxon>
        <taxon>Chromadorea</taxon>
        <taxon>Rhabditida</taxon>
        <taxon>Spirurina</taxon>
        <taxon>Oxyuridomorpha</taxon>
        <taxon>Oxyuroidea</taxon>
        <taxon>Oxyuridae</taxon>
        <taxon>Enterobius</taxon>
    </lineage>
</organism>
<feature type="compositionally biased region" description="Low complexity" evidence="2">
    <location>
        <begin position="152"/>
        <end position="167"/>
    </location>
</feature>
<dbReference type="OrthoDB" id="5920520at2759"/>
<evidence type="ECO:0000256" key="1">
    <source>
        <dbReference type="ARBA" id="ARBA00022737"/>
    </source>
</evidence>
<dbReference type="EMBL" id="UXUI01010441">
    <property type="protein sequence ID" value="VDD95236.1"/>
    <property type="molecule type" value="Genomic_DNA"/>
</dbReference>
<sequence>MEETRIKAYKFASYAAITFSVVSVLSVCIALPMIHNYVNQVQWQMNNELKYCQGSAKDIWSEVGALKRFDVARNRTARQAYNCDECCTGGEPGPKGPPGRPGKPGKPGAQGPPGKPGKPNLEPCVPITPPPCKPCPAGPPGPPGPPGPMGDPGPDGLPGLDGADGPP</sequence>
<accession>A0A0N4VIJ1</accession>
<keyword evidence="6" id="KW-1185">Reference proteome</keyword>
<dbReference type="InterPro" id="IPR002486">
    <property type="entry name" value="Col_cuticle_N"/>
</dbReference>
<evidence type="ECO:0000313" key="5">
    <source>
        <dbReference type="EMBL" id="VDD95236.1"/>
    </source>
</evidence>
<keyword evidence="3" id="KW-0812">Transmembrane</keyword>
<dbReference type="Pfam" id="PF01484">
    <property type="entry name" value="Col_cuticle_N"/>
    <property type="match status" value="1"/>
</dbReference>
<evidence type="ECO:0000313" key="6">
    <source>
        <dbReference type="Proteomes" id="UP000274131"/>
    </source>
</evidence>
<evidence type="ECO:0000256" key="2">
    <source>
        <dbReference type="SAM" id="MobiDB-lite"/>
    </source>
</evidence>
<dbReference type="WBParaSite" id="EVEC_0001064401-mRNA-1">
    <property type="protein sequence ID" value="EVEC_0001064401-mRNA-1"/>
    <property type="gene ID" value="EVEC_0001064401"/>
</dbReference>